<dbReference type="PROSITE" id="PS51257">
    <property type="entry name" value="PROKAR_LIPOPROTEIN"/>
    <property type="match status" value="1"/>
</dbReference>
<accession>A0A931CE07</accession>
<sequence length="300" mass="30813">MRLRVVGLVLAGAFLAGCGGQSPAVPRAETPLPPGASAVGPSASVRADPVALVGLWKLAVDGEPEDTVLRVSGEGDLAVFGRCTSLTGSWQANTEGQFLGNLNGFSVNARIRECPLAGKQPTDADFMPAWLGRVAGFRVDGKERLLLDQSGATVARLMPGAVPTPRSDLLPEMTGVPVVTDEIREQLRAVAVPLPSPLQPATTGTLLGRWQPAGKDVGAYVEFKANGQWTGSDGCNGEGGRWTAGAAGSFLALAGPTTLIGCANVPVGAWLSEASRAGLDGAELVLVDGGGKELGRLSRR</sequence>
<name>A0A931CE07_9ACTN</name>
<dbReference type="AlphaFoldDB" id="A0A931CE07"/>
<organism evidence="1 2">
    <name type="scientific">Actinoplanes aureus</name>
    <dbReference type="NCBI Taxonomy" id="2792083"/>
    <lineage>
        <taxon>Bacteria</taxon>
        <taxon>Bacillati</taxon>
        <taxon>Actinomycetota</taxon>
        <taxon>Actinomycetes</taxon>
        <taxon>Micromonosporales</taxon>
        <taxon>Micromonosporaceae</taxon>
        <taxon>Actinoplanes</taxon>
    </lineage>
</organism>
<dbReference type="EMBL" id="JADQTO010000037">
    <property type="protein sequence ID" value="MBG0568389.1"/>
    <property type="molecule type" value="Genomic_DNA"/>
</dbReference>
<keyword evidence="2" id="KW-1185">Reference proteome</keyword>
<proteinExistence type="predicted"/>
<reference evidence="1" key="1">
    <citation type="submission" date="2020-11" db="EMBL/GenBank/DDBJ databases">
        <title>Isolation and identification of active actinomycetes.</title>
        <authorList>
            <person name="Sun X."/>
        </authorList>
    </citation>
    <scope>NUCLEOTIDE SEQUENCE</scope>
    <source>
        <strain evidence="1">NEAU-A11</strain>
    </source>
</reference>
<evidence type="ECO:0008006" key="3">
    <source>
        <dbReference type="Google" id="ProtNLM"/>
    </source>
</evidence>
<evidence type="ECO:0000313" key="1">
    <source>
        <dbReference type="EMBL" id="MBG0568389.1"/>
    </source>
</evidence>
<dbReference type="RefSeq" id="WP_196420160.1">
    <property type="nucleotide sequence ID" value="NZ_JADQTO010000037.1"/>
</dbReference>
<evidence type="ECO:0000313" key="2">
    <source>
        <dbReference type="Proteomes" id="UP000598146"/>
    </source>
</evidence>
<gene>
    <name evidence="1" type="ORF">I4J89_43895</name>
</gene>
<protein>
    <recommendedName>
        <fullName evidence="3">META domain-containing protein</fullName>
    </recommendedName>
</protein>
<dbReference type="Proteomes" id="UP000598146">
    <property type="component" value="Unassembled WGS sequence"/>
</dbReference>
<comment type="caution">
    <text evidence="1">The sequence shown here is derived from an EMBL/GenBank/DDBJ whole genome shotgun (WGS) entry which is preliminary data.</text>
</comment>